<comment type="caution">
    <text evidence="1">The sequence shown here is derived from an EMBL/GenBank/DDBJ whole genome shotgun (WGS) entry which is preliminary data.</text>
</comment>
<reference evidence="1" key="1">
    <citation type="submission" date="2021-06" db="EMBL/GenBank/DDBJ databases">
        <authorList>
            <person name="Kallberg Y."/>
            <person name="Tangrot J."/>
            <person name="Rosling A."/>
        </authorList>
    </citation>
    <scope>NUCLEOTIDE SEQUENCE</scope>
    <source>
        <strain evidence="1">MA461A</strain>
    </source>
</reference>
<protein>
    <submittedName>
        <fullName evidence="1">3644_t:CDS:1</fullName>
    </submittedName>
</protein>
<name>A0ACA9S879_9GLOM</name>
<gene>
    <name evidence="1" type="ORF">RPERSI_LOCUS26856</name>
</gene>
<keyword evidence="2" id="KW-1185">Reference proteome</keyword>
<feature type="non-terminal residue" evidence="1">
    <location>
        <position position="1"/>
    </location>
</feature>
<dbReference type="Proteomes" id="UP000789920">
    <property type="component" value="Unassembled WGS sequence"/>
</dbReference>
<proteinExistence type="predicted"/>
<sequence length="57" mass="5903">LSVASLVVIPGGVGVLGIAAFWNHCLLELVILFVGDGCWLSLLAVLSFVSVFGIAVF</sequence>
<organism evidence="1 2">
    <name type="scientific">Racocetra persica</name>
    <dbReference type="NCBI Taxonomy" id="160502"/>
    <lineage>
        <taxon>Eukaryota</taxon>
        <taxon>Fungi</taxon>
        <taxon>Fungi incertae sedis</taxon>
        <taxon>Mucoromycota</taxon>
        <taxon>Glomeromycotina</taxon>
        <taxon>Glomeromycetes</taxon>
        <taxon>Diversisporales</taxon>
        <taxon>Gigasporaceae</taxon>
        <taxon>Racocetra</taxon>
    </lineage>
</organism>
<dbReference type="EMBL" id="CAJVQC010093047">
    <property type="protein sequence ID" value="CAG8826946.1"/>
    <property type="molecule type" value="Genomic_DNA"/>
</dbReference>
<evidence type="ECO:0000313" key="1">
    <source>
        <dbReference type="EMBL" id="CAG8826946.1"/>
    </source>
</evidence>
<evidence type="ECO:0000313" key="2">
    <source>
        <dbReference type="Proteomes" id="UP000789920"/>
    </source>
</evidence>
<accession>A0ACA9S879</accession>